<evidence type="ECO:0000313" key="3">
    <source>
        <dbReference type="Proteomes" id="UP000199702"/>
    </source>
</evidence>
<dbReference type="CDD" id="cd02440">
    <property type="entry name" value="AdoMet_MTases"/>
    <property type="match status" value="1"/>
</dbReference>
<dbReference type="RefSeq" id="WP_091313849.1">
    <property type="nucleotide sequence ID" value="NZ_CBCSJU010000001.1"/>
</dbReference>
<dbReference type="Proteomes" id="UP000199702">
    <property type="component" value="Unassembled WGS sequence"/>
</dbReference>
<dbReference type="GO" id="GO:0005829">
    <property type="term" value="C:cytosol"/>
    <property type="evidence" value="ECO:0007669"/>
    <property type="project" value="TreeGrafter"/>
</dbReference>
<dbReference type="InterPro" id="IPR029063">
    <property type="entry name" value="SAM-dependent_MTases_sf"/>
</dbReference>
<dbReference type="GO" id="GO:0008295">
    <property type="term" value="P:spermidine biosynthetic process"/>
    <property type="evidence" value="ECO:0007669"/>
    <property type="project" value="UniProtKB-KW"/>
</dbReference>
<keyword evidence="3" id="KW-1185">Reference proteome</keyword>
<dbReference type="Pfam" id="PF01564">
    <property type="entry name" value="Spermine_synth"/>
    <property type="match status" value="1"/>
</dbReference>
<dbReference type="OrthoDB" id="650847at2"/>
<dbReference type="PANTHER" id="PTHR11558">
    <property type="entry name" value="SPERMIDINE/SPERMINE SYNTHASE"/>
    <property type="match status" value="1"/>
</dbReference>
<evidence type="ECO:0000256" key="1">
    <source>
        <dbReference type="ARBA" id="ARBA00023066"/>
    </source>
</evidence>
<organism evidence="2 3">
    <name type="scientific">Flavobacterium terrigena</name>
    <dbReference type="NCBI Taxonomy" id="402734"/>
    <lineage>
        <taxon>Bacteria</taxon>
        <taxon>Pseudomonadati</taxon>
        <taxon>Bacteroidota</taxon>
        <taxon>Flavobacteriia</taxon>
        <taxon>Flavobacteriales</taxon>
        <taxon>Flavobacteriaceae</taxon>
        <taxon>Flavobacterium</taxon>
    </lineage>
</organism>
<dbReference type="SUPFAM" id="SSF53335">
    <property type="entry name" value="S-adenosyl-L-methionine-dependent methyltransferases"/>
    <property type="match status" value="1"/>
</dbReference>
<proteinExistence type="predicted"/>
<accession>A0A1H6W4L9</accession>
<dbReference type="PANTHER" id="PTHR11558:SF11">
    <property type="entry name" value="SPERMIDINE SYNTHASE"/>
    <property type="match status" value="1"/>
</dbReference>
<gene>
    <name evidence="2" type="ORF">SAMN05660918_2436</name>
</gene>
<dbReference type="NCBIfam" id="NF037959">
    <property type="entry name" value="MFS_SpdSyn"/>
    <property type="match status" value="1"/>
</dbReference>
<dbReference type="EMBL" id="FNYA01000006">
    <property type="protein sequence ID" value="SEJ11971.1"/>
    <property type="molecule type" value="Genomic_DNA"/>
</dbReference>
<dbReference type="AlphaFoldDB" id="A0A1H6W4L9"/>
<protein>
    <submittedName>
        <fullName evidence="2">Spermine/spermidine synthase</fullName>
    </submittedName>
</protein>
<dbReference type="InterPro" id="IPR001045">
    <property type="entry name" value="Spermi_synthase"/>
</dbReference>
<keyword evidence="1" id="KW-0745">Spermidine biosynthesis</keyword>
<dbReference type="STRING" id="402734.SAMN05660918_2436"/>
<dbReference type="GO" id="GO:0004766">
    <property type="term" value="F:spermidine synthase activity"/>
    <property type="evidence" value="ECO:0007669"/>
    <property type="project" value="TreeGrafter"/>
</dbReference>
<reference evidence="3" key="1">
    <citation type="submission" date="2016-10" db="EMBL/GenBank/DDBJ databases">
        <authorList>
            <person name="Varghese N."/>
            <person name="Submissions S."/>
        </authorList>
    </citation>
    <scope>NUCLEOTIDE SEQUENCE [LARGE SCALE GENOMIC DNA]</scope>
    <source>
        <strain evidence="3">DSM 17934</strain>
    </source>
</reference>
<evidence type="ECO:0000313" key="2">
    <source>
        <dbReference type="EMBL" id="SEJ11971.1"/>
    </source>
</evidence>
<name>A0A1H6W4L9_9FLAO</name>
<sequence>MLKKILSYLYPITVYNKSSKISQSLEVTLYNGKTLLNTKNTNYSFGSLQTVLKKGLITIGRFEINRMDNVLVLGVAGGSVVQTLIKDFSFTKNITGVELDAEVIEIANSYFGLNKVSNFKCVIDDAEQFVSTSKDSYDLIIVDIFKDTEMPGFLFEKNFIDNVKQLLQKNGYIIFNMMVLDKSKKDKIELYLEYFEDENFSKKVLKNVERYNDLIIIKRL</sequence>
<dbReference type="Gene3D" id="3.40.50.150">
    <property type="entry name" value="Vaccinia Virus protein VP39"/>
    <property type="match status" value="1"/>
</dbReference>